<dbReference type="PRINTS" id="PR00368">
    <property type="entry name" value="FADPNR"/>
</dbReference>
<dbReference type="PANTHER" id="PTHR48105">
    <property type="entry name" value="THIOREDOXIN REDUCTASE 1-RELATED-RELATED"/>
    <property type="match status" value="1"/>
</dbReference>
<sequence>MAMKKKYSLLIIGAGPAGLTASIYASRYRVDHLVIGEAIGGLVFEAHKICNFPTEQEILGSELVRKMQKHAESLGATLIIDKAVSISRKGKIFRVITQNKKIFLADTLLLVIGAKHRLLNLPNENKFLGKGISYCATCDAMFYRDKTVAVVGGSDSANTASLYLAEVADKVYQIYRKDKLRGEVLWIDQVVKNKKIEVIYNTNVIGLKGDKKLEKIVLDIPYKEKREIKIDGLFIEIGTKPQEELIKQLFLETDENNYIEVSSDQSTSQNGVWAAGDITTASNNFRQIITACSEGAIAVESIFKFFQKNK</sequence>
<evidence type="ECO:0000256" key="2">
    <source>
        <dbReference type="ARBA" id="ARBA00023002"/>
    </source>
</evidence>
<dbReference type="EMBL" id="PEZL01000008">
    <property type="protein sequence ID" value="PIS13653.1"/>
    <property type="molecule type" value="Genomic_DNA"/>
</dbReference>
<dbReference type="InterPro" id="IPR050097">
    <property type="entry name" value="Ferredoxin-NADP_redctase_2"/>
</dbReference>
<feature type="domain" description="FAD/NAD(P)-binding" evidence="3">
    <location>
        <begin position="8"/>
        <end position="295"/>
    </location>
</feature>
<dbReference type="Gene3D" id="3.50.50.60">
    <property type="entry name" value="FAD/NAD(P)-binding domain"/>
    <property type="match status" value="2"/>
</dbReference>
<reference evidence="5" key="1">
    <citation type="submission" date="2017-09" db="EMBL/GenBank/DDBJ databases">
        <title>Depth-based differentiation of microbial function through sediment-hosted aquifers and enrichment of novel symbionts in the deep terrestrial subsurface.</title>
        <authorList>
            <person name="Probst A.J."/>
            <person name="Ladd B."/>
            <person name="Jarett J.K."/>
            <person name="Geller-Mcgrath D.E."/>
            <person name="Sieber C.M.K."/>
            <person name="Emerson J.B."/>
            <person name="Anantharaman K."/>
            <person name="Thomas B.C."/>
            <person name="Malmstrom R."/>
            <person name="Stieglmeier M."/>
            <person name="Klingl A."/>
            <person name="Woyke T."/>
            <person name="Ryan C.M."/>
            <person name="Banfield J.F."/>
        </authorList>
    </citation>
    <scope>NUCLEOTIDE SEQUENCE [LARGE SCALE GENOMIC DNA]</scope>
</reference>
<gene>
    <name evidence="4" type="ORF">COT67_00560</name>
</gene>
<evidence type="ECO:0000256" key="1">
    <source>
        <dbReference type="ARBA" id="ARBA00022630"/>
    </source>
</evidence>
<protein>
    <recommendedName>
        <fullName evidence="3">FAD/NAD(P)-binding domain-containing protein</fullName>
    </recommendedName>
</protein>
<dbReference type="Proteomes" id="UP000230353">
    <property type="component" value="Unassembled WGS sequence"/>
</dbReference>
<keyword evidence="2" id="KW-0560">Oxidoreductase</keyword>
<evidence type="ECO:0000313" key="4">
    <source>
        <dbReference type="EMBL" id="PIS13653.1"/>
    </source>
</evidence>
<proteinExistence type="predicted"/>
<keyword evidence="1" id="KW-0285">Flavoprotein</keyword>
<dbReference type="InterPro" id="IPR023753">
    <property type="entry name" value="FAD/NAD-binding_dom"/>
</dbReference>
<dbReference type="GO" id="GO:0016491">
    <property type="term" value="F:oxidoreductase activity"/>
    <property type="evidence" value="ECO:0007669"/>
    <property type="project" value="UniProtKB-KW"/>
</dbReference>
<evidence type="ECO:0000313" key="5">
    <source>
        <dbReference type="Proteomes" id="UP000230353"/>
    </source>
</evidence>
<dbReference type="InterPro" id="IPR036188">
    <property type="entry name" value="FAD/NAD-bd_sf"/>
</dbReference>
<evidence type="ECO:0000259" key="3">
    <source>
        <dbReference type="Pfam" id="PF07992"/>
    </source>
</evidence>
<name>A0A2H0WLX8_9BACT</name>
<dbReference type="SUPFAM" id="SSF51905">
    <property type="entry name" value="FAD/NAD(P)-binding domain"/>
    <property type="match status" value="2"/>
</dbReference>
<dbReference type="Pfam" id="PF07992">
    <property type="entry name" value="Pyr_redox_2"/>
    <property type="match status" value="1"/>
</dbReference>
<accession>A0A2H0WLX8</accession>
<organism evidence="4 5">
    <name type="scientific">Candidatus Tagabacteria bacterium CG09_land_8_20_14_0_10_41_14</name>
    <dbReference type="NCBI Taxonomy" id="1975021"/>
    <lineage>
        <taxon>Bacteria</taxon>
        <taxon>Candidatus Tagaibacteriota</taxon>
    </lineage>
</organism>
<dbReference type="AlphaFoldDB" id="A0A2H0WLX8"/>
<comment type="caution">
    <text evidence="4">The sequence shown here is derived from an EMBL/GenBank/DDBJ whole genome shotgun (WGS) entry which is preliminary data.</text>
</comment>
<dbReference type="PRINTS" id="PR00469">
    <property type="entry name" value="PNDRDTASEII"/>
</dbReference>